<dbReference type="InterPro" id="IPR050578">
    <property type="entry name" value="MARVEL-CKLF_proteins"/>
</dbReference>
<gene>
    <name evidence="9" type="primary">si:ch211-191a24.4</name>
</gene>
<proteinExistence type="predicted"/>
<dbReference type="AlphaFoldDB" id="A0A8C4RXR1"/>
<keyword evidence="4 5" id="KW-0472">Membrane</keyword>
<evidence type="ECO:0000256" key="2">
    <source>
        <dbReference type="ARBA" id="ARBA00022692"/>
    </source>
</evidence>
<name>A0A8C4RXR1_ERPCA</name>
<feature type="transmembrane region" description="Helical" evidence="7">
    <location>
        <begin position="195"/>
        <end position="218"/>
    </location>
</feature>
<evidence type="ECO:0000256" key="5">
    <source>
        <dbReference type="PROSITE-ProRule" id="PRU00581"/>
    </source>
</evidence>
<dbReference type="PANTHER" id="PTHR22776:SF98">
    <property type="entry name" value="MARVEL DOMAIN-CONTAINING PROTEIN"/>
    <property type="match status" value="1"/>
</dbReference>
<feature type="transmembrane region" description="Helical" evidence="7">
    <location>
        <begin position="94"/>
        <end position="116"/>
    </location>
</feature>
<keyword evidence="2 5" id="KW-0812">Transmembrane</keyword>
<feature type="transmembrane region" description="Helical" evidence="7">
    <location>
        <begin position="254"/>
        <end position="278"/>
    </location>
</feature>
<dbReference type="Proteomes" id="UP000694620">
    <property type="component" value="Chromosome 6"/>
</dbReference>
<comment type="subcellular location">
    <subcellularLocation>
        <location evidence="1">Membrane</location>
        <topology evidence="1">Multi-pass membrane protein</topology>
    </subcellularLocation>
</comment>
<feature type="region of interest" description="Disordered" evidence="6">
    <location>
        <begin position="1"/>
        <end position="85"/>
    </location>
</feature>
<feature type="compositionally biased region" description="Polar residues" evidence="6">
    <location>
        <begin position="1"/>
        <end position="14"/>
    </location>
</feature>
<dbReference type="GO" id="GO:0042552">
    <property type="term" value="P:myelination"/>
    <property type="evidence" value="ECO:0007669"/>
    <property type="project" value="TreeGrafter"/>
</dbReference>
<dbReference type="GeneTree" id="ENSGT00950000183102"/>
<organism evidence="9 10">
    <name type="scientific">Erpetoichthys calabaricus</name>
    <name type="common">Rope fish</name>
    <name type="synonym">Calamoichthys calabaricus</name>
    <dbReference type="NCBI Taxonomy" id="27687"/>
    <lineage>
        <taxon>Eukaryota</taxon>
        <taxon>Metazoa</taxon>
        <taxon>Chordata</taxon>
        <taxon>Craniata</taxon>
        <taxon>Vertebrata</taxon>
        <taxon>Euteleostomi</taxon>
        <taxon>Actinopterygii</taxon>
        <taxon>Polypteriformes</taxon>
        <taxon>Polypteridae</taxon>
        <taxon>Erpetoichthys</taxon>
    </lineage>
</organism>
<feature type="compositionally biased region" description="Basic and acidic residues" evidence="6">
    <location>
        <begin position="69"/>
        <end position="81"/>
    </location>
</feature>
<dbReference type="PANTHER" id="PTHR22776">
    <property type="entry name" value="MARVEL-CONTAINING POTENTIAL LIPID RAFT-ASSOCIATED PROTEIN"/>
    <property type="match status" value="1"/>
</dbReference>
<reference evidence="9" key="3">
    <citation type="submission" date="2025-09" db="UniProtKB">
        <authorList>
            <consortium name="Ensembl"/>
        </authorList>
    </citation>
    <scope>IDENTIFICATION</scope>
</reference>
<feature type="domain" description="MARVEL" evidence="8">
    <location>
        <begin position="87"/>
        <end position="279"/>
    </location>
</feature>
<protein>
    <submittedName>
        <fullName evidence="9">Si:ch211-191a24.4</fullName>
    </submittedName>
</protein>
<feature type="transmembrane region" description="Helical" evidence="7">
    <location>
        <begin position="163"/>
        <end position="183"/>
    </location>
</feature>
<evidence type="ECO:0000256" key="4">
    <source>
        <dbReference type="ARBA" id="ARBA00023136"/>
    </source>
</evidence>
<dbReference type="Ensembl" id="ENSECRT00000008524.1">
    <property type="protein sequence ID" value="ENSECRP00000008384.1"/>
    <property type="gene ID" value="ENSECRG00000005616.1"/>
</dbReference>
<evidence type="ECO:0000313" key="10">
    <source>
        <dbReference type="Proteomes" id="UP000694620"/>
    </source>
</evidence>
<evidence type="ECO:0000256" key="6">
    <source>
        <dbReference type="SAM" id="MobiDB-lite"/>
    </source>
</evidence>
<evidence type="ECO:0000256" key="3">
    <source>
        <dbReference type="ARBA" id="ARBA00022989"/>
    </source>
</evidence>
<reference evidence="9" key="2">
    <citation type="submission" date="2025-08" db="UniProtKB">
        <authorList>
            <consortium name="Ensembl"/>
        </authorList>
    </citation>
    <scope>IDENTIFICATION</scope>
</reference>
<evidence type="ECO:0000256" key="7">
    <source>
        <dbReference type="SAM" id="Phobius"/>
    </source>
</evidence>
<evidence type="ECO:0000259" key="8">
    <source>
        <dbReference type="PROSITE" id="PS51225"/>
    </source>
</evidence>
<accession>A0A8C4RXR1</accession>
<dbReference type="PROSITE" id="PS51225">
    <property type="entry name" value="MARVEL"/>
    <property type="match status" value="1"/>
</dbReference>
<evidence type="ECO:0000313" key="9">
    <source>
        <dbReference type="Ensembl" id="ENSECRP00000008384.1"/>
    </source>
</evidence>
<feature type="compositionally biased region" description="Basic and acidic residues" evidence="6">
    <location>
        <begin position="15"/>
        <end position="33"/>
    </location>
</feature>
<dbReference type="Pfam" id="PF01284">
    <property type="entry name" value="MARVEL"/>
    <property type="match status" value="1"/>
</dbReference>
<keyword evidence="10" id="KW-1185">Reference proteome</keyword>
<sequence>MSNSRNVKNSQNPQRRSESHESLQTKQSYRDAQNHYNENPSSFRQSFAASERSSQPYFNTRHSTTRPPEYNRRSSRREPPPESKCSLLCSRRGVLRFAEIGTNLLVLICVAASQAVNSGYAGMGGLGAGGFSIDSAYSPFQGTELQQVRDLDIQYSQMRAPGVYGGVSFSLTLFVLTLFLLVAGAKSLYQISLKFLMAEFVMDVLACVMYIVAVGLYLHFVNQVNSTDVCKKRELAYARQGYTWMSCNVQGSDAAVAVFGLISSCLYGAGAVLCALAIKKARVLQRRQNRRQPQANHHLNG</sequence>
<keyword evidence="3 7" id="KW-1133">Transmembrane helix</keyword>
<reference evidence="9" key="1">
    <citation type="submission" date="2021-06" db="EMBL/GenBank/DDBJ databases">
        <authorList>
            <consortium name="Wellcome Sanger Institute Data Sharing"/>
        </authorList>
    </citation>
    <scope>NUCLEOTIDE SEQUENCE [LARGE SCALE GENOMIC DNA]</scope>
</reference>
<dbReference type="GO" id="GO:0016020">
    <property type="term" value="C:membrane"/>
    <property type="evidence" value="ECO:0007669"/>
    <property type="project" value="UniProtKB-SubCell"/>
</dbReference>
<feature type="compositionally biased region" description="Polar residues" evidence="6">
    <location>
        <begin position="34"/>
        <end position="62"/>
    </location>
</feature>
<dbReference type="GO" id="GO:0019911">
    <property type="term" value="F:structural constituent of myelin sheath"/>
    <property type="evidence" value="ECO:0007669"/>
    <property type="project" value="TreeGrafter"/>
</dbReference>
<dbReference type="InterPro" id="IPR008253">
    <property type="entry name" value="Marvel"/>
</dbReference>
<evidence type="ECO:0000256" key="1">
    <source>
        <dbReference type="ARBA" id="ARBA00004141"/>
    </source>
</evidence>